<proteinExistence type="inferred from homology"/>
<dbReference type="EMBL" id="CAWUHB010000006">
    <property type="protein sequence ID" value="CAK7213169.1"/>
    <property type="molecule type" value="Genomic_DNA"/>
</dbReference>
<evidence type="ECO:0000256" key="1">
    <source>
        <dbReference type="ARBA" id="ARBA00008372"/>
    </source>
</evidence>
<organism evidence="2 3">
    <name type="scientific">Sporothrix curviconia</name>
    <dbReference type="NCBI Taxonomy" id="1260050"/>
    <lineage>
        <taxon>Eukaryota</taxon>
        <taxon>Fungi</taxon>
        <taxon>Dikarya</taxon>
        <taxon>Ascomycota</taxon>
        <taxon>Pezizomycotina</taxon>
        <taxon>Sordariomycetes</taxon>
        <taxon>Sordariomycetidae</taxon>
        <taxon>Ophiostomatales</taxon>
        <taxon>Ophiostomataceae</taxon>
        <taxon>Sporothrix</taxon>
    </lineage>
</organism>
<comment type="similarity">
    <text evidence="1">Belongs to the CAF1 family.</text>
</comment>
<dbReference type="PANTHER" id="PTHR15092">
    <property type="entry name" value="POLY A -SPECIFIC RIBONUCLEASE/TARGET OF EGR1, MEMBER 1"/>
    <property type="match status" value="1"/>
</dbReference>
<name>A0ABP0B0X3_9PEZI</name>
<dbReference type="InterPro" id="IPR006941">
    <property type="entry name" value="RNase_CAF1"/>
</dbReference>
<sequence length="483" mass="55308">MNIPLSRFWAELATVLPDIASARFVAFDFEMTGIEPRNAPPLQRPTKEQLYERARQATEMFNVLQFGLTCISYKAAAADAKERDGKNGTFHLKSYNFNVSPMFDTHASAGAVLARVLDRTLTLSYKTLMFLSKNRIRIEDAYDGGIPYLSRTEEWQAVDEMFGTNQRPETQLVDIDKTQEETKQFYVEVADNIRKWESDKSSDSYLNIRNPHNGPMTRFQRRLVYQILEIEFKRKYRAVVKENYFMQITKRDGEVEEKGLTQVPFVKLAGEPFADDVYQLYDLNGGIVDTFIRDKLKSSEAKLQTERPILVGHNMFLDLCFLYATFFAPLPDTLDSFGQAIHKVFPRILDTKHILTYADHEMMAPKILDDMFLELEKKDAPFAIEHSQTRAAHKTPLVNAHQAGHDSYKTSVVFLHEMWKHVGMDDFCPLEKENGDSDTPMVWESPSTQQFANKIRIGNAGIWNLGADDTLPNDGAGHNEETV</sequence>
<keyword evidence="3" id="KW-1185">Reference proteome</keyword>
<dbReference type="InterPro" id="IPR051181">
    <property type="entry name" value="CAF1_poly(A)_ribonucleases"/>
</dbReference>
<protein>
    <submittedName>
        <fullName evidence="2">Uncharacterized protein</fullName>
    </submittedName>
</protein>
<dbReference type="SUPFAM" id="SSF53098">
    <property type="entry name" value="Ribonuclease H-like"/>
    <property type="match status" value="1"/>
</dbReference>
<evidence type="ECO:0000313" key="2">
    <source>
        <dbReference type="EMBL" id="CAK7213169.1"/>
    </source>
</evidence>
<dbReference type="InterPro" id="IPR036397">
    <property type="entry name" value="RNaseH_sf"/>
</dbReference>
<accession>A0ABP0B0X3</accession>
<evidence type="ECO:0000313" key="3">
    <source>
        <dbReference type="Proteomes" id="UP001642405"/>
    </source>
</evidence>
<dbReference type="PANTHER" id="PTHR15092:SF22">
    <property type="entry name" value="POLY(A)-SPECIFIC RIBONUCLEASE PNLDC1"/>
    <property type="match status" value="1"/>
</dbReference>
<gene>
    <name evidence="2" type="ORF">SCUCBS95973_001709</name>
</gene>
<dbReference type="Proteomes" id="UP001642405">
    <property type="component" value="Unassembled WGS sequence"/>
</dbReference>
<comment type="caution">
    <text evidence="2">The sequence shown here is derived from an EMBL/GenBank/DDBJ whole genome shotgun (WGS) entry which is preliminary data.</text>
</comment>
<dbReference type="Pfam" id="PF04857">
    <property type="entry name" value="CAF1"/>
    <property type="match status" value="1"/>
</dbReference>
<dbReference type="Gene3D" id="3.30.420.10">
    <property type="entry name" value="Ribonuclease H-like superfamily/Ribonuclease H"/>
    <property type="match status" value="2"/>
</dbReference>
<reference evidence="2 3" key="1">
    <citation type="submission" date="2024-01" db="EMBL/GenBank/DDBJ databases">
        <authorList>
            <person name="Allen C."/>
            <person name="Tagirdzhanova G."/>
        </authorList>
    </citation>
    <scope>NUCLEOTIDE SEQUENCE [LARGE SCALE GENOMIC DNA]</scope>
</reference>
<dbReference type="InterPro" id="IPR012337">
    <property type="entry name" value="RNaseH-like_sf"/>
</dbReference>